<comment type="subcellular location">
    <subcellularLocation>
        <location evidence="1">Cell membrane</location>
        <topology evidence="1">Multi-pass membrane protein</topology>
    </subcellularLocation>
</comment>
<gene>
    <name evidence="11" type="ORF">PHET_08165</name>
</gene>
<feature type="transmembrane region" description="Helical" evidence="9">
    <location>
        <begin position="229"/>
        <end position="249"/>
    </location>
</feature>
<dbReference type="Proteomes" id="UP000748531">
    <property type="component" value="Unassembled WGS sequence"/>
</dbReference>
<dbReference type="GO" id="GO:0005886">
    <property type="term" value="C:plasma membrane"/>
    <property type="evidence" value="ECO:0007669"/>
    <property type="project" value="UniProtKB-SubCell"/>
</dbReference>
<evidence type="ECO:0000256" key="6">
    <source>
        <dbReference type="ARBA" id="ARBA00023136"/>
    </source>
</evidence>
<evidence type="ECO:0000256" key="1">
    <source>
        <dbReference type="ARBA" id="ARBA00004651"/>
    </source>
</evidence>
<accession>A0A8J4WST2</accession>
<dbReference type="InterPro" id="IPR000276">
    <property type="entry name" value="GPCR_Rhodpsn"/>
</dbReference>
<dbReference type="Pfam" id="PF00001">
    <property type="entry name" value="7tm_1"/>
    <property type="match status" value="1"/>
</dbReference>
<reference evidence="11" key="1">
    <citation type="submission" date="2019-05" db="EMBL/GenBank/DDBJ databases">
        <title>Annotation for the trematode Paragonimus heterotremus.</title>
        <authorList>
            <person name="Choi Y.-J."/>
        </authorList>
    </citation>
    <scope>NUCLEOTIDE SEQUENCE</scope>
    <source>
        <strain evidence="11">LC</strain>
    </source>
</reference>
<evidence type="ECO:0000256" key="7">
    <source>
        <dbReference type="ARBA" id="ARBA00023170"/>
    </source>
</evidence>
<dbReference type="OrthoDB" id="5957871at2759"/>
<dbReference type="GO" id="GO:0004930">
    <property type="term" value="F:G protein-coupled receptor activity"/>
    <property type="evidence" value="ECO:0007669"/>
    <property type="project" value="UniProtKB-KW"/>
</dbReference>
<evidence type="ECO:0000313" key="12">
    <source>
        <dbReference type="Proteomes" id="UP000748531"/>
    </source>
</evidence>
<keyword evidence="8" id="KW-0807">Transducer</keyword>
<dbReference type="GO" id="GO:0043410">
    <property type="term" value="P:positive regulation of MAPK cascade"/>
    <property type="evidence" value="ECO:0007669"/>
    <property type="project" value="TreeGrafter"/>
</dbReference>
<keyword evidence="3 9" id="KW-0812">Transmembrane</keyword>
<comment type="caution">
    <text evidence="11">The sequence shown here is derived from an EMBL/GenBank/DDBJ whole genome shotgun (WGS) entry which is preliminary data.</text>
</comment>
<dbReference type="InterPro" id="IPR017452">
    <property type="entry name" value="GPCR_Rhodpsn_7TM"/>
</dbReference>
<evidence type="ECO:0000256" key="2">
    <source>
        <dbReference type="ARBA" id="ARBA00022475"/>
    </source>
</evidence>
<dbReference type="AlphaFoldDB" id="A0A8J4WST2"/>
<dbReference type="PANTHER" id="PTHR24248">
    <property type="entry name" value="ADRENERGIC RECEPTOR-RELATED G-PROTEIN COUPLED RECEPTOR"/>
    <property type="match status" value="1"/>
</dbReference>
<dbReference type="SUPFAM" id="SSF81321">
    <property type="entry name" value="Family A G protein-coupled receptor-like"/>
    <property type="match status" value="1"/>
</dbReference>
<keyword evidence="7 11" id="KW-0675">Receptor</keyword>
<feature type="transmembrane region" description="Helical" evidence="9">
    <location>
        <begin position="87"/>
        <end position="110"/>
    </location>
</feature>
<evidence type="ECO:0000256" key="5">
    <source>
        <dbReference type="ARBA" id="ARBA00023040"/>
    </source>
</evidence>
<name>A0A8J4WST2_9TREM</name>
<evidence type="ECO:0000313" key="11">
    <source>
        <dbReference type="EMBL" id="KAF5395077.1"/>
    </source>
</evidence>
<dbReference type="PROSITE" id="PS50262">
    <property type="entry name" value="G_PROTEIN_RECEP_F1_2"/>
    <property type="match status" value="1"/>
</dbReference>
<keyword evidence="4 9" id="KW-1133">Transmembrane helix</keyword>
<keyword evidence="12" id="KW-1185">Reference proteome</keyword>
<proteinExistence type="predicted"/>
<dbReference type="PRINTS" id="PR00237">
    <property type="entry name" value="GPCRRHODOPSN"/>
</dbReference>
<evidence type="ECO:0000256" key="9">
    <source>
        <dbReference type="SAM" id="Phobius"/>
    </source>
</evidence>
<feature type="transmembrane region" description="Helical" evidence="9">
    <location>
        <begin position="122"/>
        <end position="146"/>
    </location>
</feature>
<dbReference type="Gene3D" id="1.20.1070.10">
    <property type="entry name" value="Rhodopsin 7-helix transmembrane proteins"/>
    <property type="match status" value="2"/>
</dbReference>
<feature type="transmembrane region" description="Helical" evidence="9">
    <location>
        <begin position="458"/>
        <end position="480"/>
    </location>
</feature>
<feature type="transmembrane region" description="Helical" evidence="9">
    <location>
        <begin position="51"/>
        <end position="75"/>
    </location>
</feature>
<dbReference type="GO" id="GO:0071880">
    <property type="term" value="P:adenylate cyclase-activating adrenergic receptor signaling pathway"/>
    <property type="evidence" value="ECO:0007669"/>
    <property type="project" value="TreeGrafter"/>
</dbReference>
<sequence>MQTDEQSVQYTSINELFSCAHTFRTLYDLPSTYLHDTSTHLVHSRFSTGRLLILCSLTVLVIITVFSNLLICIAAATDRHLRHRSNLFFVSLAVTNLLYAMIVMTFNIVYNKFNIHLFNDSICIVFHSLDVMFCTASILHLVAIAFDRLIHILVPLTYSRKFTAKIHFSFIFLLWILSGLLAFVPAEYECYSRRVFQLCPLCFARVKSDESVNSLCHHHSSIVCAITNAIFSFIIPLMLMLIIYTRLFLLTRKHLKQIKLHKLNTDSCVAHTSDKSEDKVAEQLTQPTASVNSIRSAFYIESGDDGQLPLPLNPSTSVSDTDSLAAALNNANFVHTTMKPMPRHCNSATDTTELAASSILLPNGCISRYFRQRNSISASLKIPVLRRSSEIRRVSGYSMRNKSGSCQNGLSRLSSNIHSDYKAAITLGLILGSFLICWLPFFLLNCIAAFCDCVKKELFFAVTWLGYSNACLNPIIYSLLNSKFRRTCFRLLCAWRKPRKQREQYGLTKLRFTGNTTIHLALGRIPWTSAELKKQPTQLLVPH</sequence>
<evidence type="ECO:0000256" key="3">
    <source>
        <dbReference type="ARBA" id="ARBA00022692"/>
    </source>
</evidence>
<dbReference type="EMBL" id="LUCH01017342">
    <property type="protein sequence ID" value="KAF5395077.1"/>
    <property type="molecule type" value="Genomic_DNA"/>
</dbReference>
<protein>
    <submittedName>
        <fullName evidence="11">7 transmembrane receptor</fullName>
    </submittedName>
</protein>
<evidence type="ECO:0000256" key="8">
    <source>
        <dbReference type="ARBA" id="ARBA00023224"/>
    </source>
</evidence>
<keyword evidence="5" id="KW-0297">G-protein coupled receptor</keyword>
<organism evidence="11 12">
    <name type="scientific">Paragonimus heterotremus</name>
    <dbReference type="NCBI Taxonomy" id="100268"/>
    <lineage>
        <taxon>Eukaryota</taxon>
        <taxon>Metazoa</taxon>
        <taxon>Spiralia</taxon>
        <taxon>Lophotrochozoa</taxon>
        <taxon>Platyhelminthes</taxon>
        <taxon>Trematoda</taxon>
        <taxon>Digenea</taxon>
        <taxon>Plagiorchiida</taxon>
        <taxon>Troglotremata</taxon>
        <taxon>Troglotrematidae</taxon>
        <taxon>Paragonimus</taxon>
    </lineage>
</organism>
<feature type="domain" description="G-protein coupled receptors family 1 profile" evidence="10">
    <location>
        <begin position="67"/>
        <end position="477"/>
    </location>
</feature>
<evidence type="ECO:0000256" key="4">
    <source>
        <dbReference type="ARBA" id="ARBA00022989"/>
    </source>
</evidence>
<dbReference type="PANTHER" id="PTHR24248:SF195">
    <property type="entry name" value="D(1) DOPAMINE RECEPTOR-LIKE"/>
    <property type="match status" value="1"/>
</dbReference>
<feature type="transmembrane region" description="Helical" evidence="9">
    <location>
        <begin position="166"/>
        <end position="186"/>
    </location>
</feature>
<feature type="transmembrane region" description="Helical" evidence="9">
    <location>
        <begin position="421"/>
        <end position="443"/>
    </location>
</feature>
<evidence type="ECO:0000259" key="10">
    <source>
        <dbReference type="PROSITE" id="PS50262"/>
    </source>
</evidence>
<keyword evidence="2" id="KW-1003">Cell membrane</keyword>
<keyword evidence="6 9" id="KW-0472">Membrane</keyword>